<keyword evidence="1" id="KW-0812">Transmembrane</keyword>
<keyword evidence="1" id="KW-0472">Membrane</keyword>
<organism evidence="2 3">
    <name type="scientific">Acacia crassicarpa</name>
    <name type="common">northern wattle</name>
    <dbReference type="NCBI Taxonomy" id="499986"/>
    <lineage>
        <taxon>Eukaryota</taxon>
        <taxon>Viridiplantae</taxon>
        <taxon>Streptophyta</taxon>
        <taxon>Embryophyta</taxon>
        <taxon>Tracheophyta</taxon>
        <taxon>Spermatophyta</taxon>
        <taxon>Magnoliopsida</taxon>
        <taxon>eudicotyledons</taxon>
        <taxon>Gunneridae</taxon>
        <taxon>Pentapetalae</taxon>
        <taxon>rosids</taxon>
        <taxon>fabids</taxon>
        <taxon>Fabales</taxon>
        <taxon>Fabaceae</taxon>
        <taxon>Caesalpinioideae</taxon>
        <taxon>mimosoid clade</taxon>
        <taxon>Acacieae</taxon>
        <taxon>Acacia</taxon>
    </lineage>
</organism>
<protein>
    <submittedName>
        <fullName evidence="2">Uncharacterized protein</fullName>
    </submittedName>
</protein>
<gene>
    <name evidence="2" type="ORF">QN277_005106</name>
</gene>
<evidence type="ECO:0000256" key="1">
    <source>
        <dbReference type="SAM" id="Phobius"/>
    </source>
</evidence>
<sequence>MTESPSSSSSSKRETRVADLDFQLKRVSVQRWILGGKKEPHLLKQHGSLADFNQEFDRVTDNLEFTEDELVRVYIAGLKDEIAASLCLFGRPTTLLEARSLARDQEIISQMQSPKEVTNDGSSLLWTQEVQEKALEDQDACGSSQEESFDKQATLTSHLAIEDDIGIGRSMGHFLLCIYTVVGIAVGFAIATTLPIYSVLPVALLSVLGNAFLYALARAILYIRDVVAAKGQRAAEVAVEGQRAAEVAEEGPLAVEVAMEGPLSREVAAEEQPLTPIVNRLREGEEEA</sequence>
<proteinExistence type="predicted"/>
<dbReference type="Proteomes" id="UP001293593">
    <property type="component" value="Unassembled WGS sequence"/>
</dbReference>
<feature type="transmembrane region" description="Helical" evidence="1">
    <location>
        <begin position="203"/>
        <end position="223"/>
    </location>
</feature>
<comment type="caution">
    <text evidence="2">The sequence shown here is derived from an EMBL/GenBank/DDBJ whole genome shotgun (WGS) entry which is preliminary data.</text>
</comment>
<evidence type="ECO:0000313" key="3">
    <source>
        <dbReference type="Proteomes" id="UP001293593"/>
    </source>
</evidence>
<name>A0AAE1MDS7_9FABA</name>
<keyword evidence="1" id="KW-1133">Transmembrane helix</keyword>
<keyword evidence="3" id="KW-1185">Reference proteome</keyword>
<reference evidence="2" key="1">
    <citation type="submission" date="2023-10" db="EMBL/GenBank/DDBJ databases">
        <title>Chromosome-level genome of the transformable northern wattle, Acacia crassicarpa.</title>
        <authorList>
            <person name="Massaro I."/>
            <person name="Sinha N.R."/>
            <person name="Poethig S."/>
            <person name="Leichty A.R."/>
        </authorList>
    </citation>
    <scope>NUCLEOTIDE SEQUENCE</scope>
    <source>
        <strain evidence="2">Acra3RX</strain>
        <tissue evidence="2">Leaf</tissue>
    </source>
</reference>
<evidence type="ECO:0000313" key="2">
    <source>
        <dbReference type="EMBL" id="KAK4258683.1"/>
    </source>
</evidence>
<dbReference type="EMBL" id="JAWXYG010000011">
    <property type="protein sequence ID" value="KAK4258683.1"/>
    <property type="molecule type" value="Genomic_DNA"/>
</dbReference>
<feature type="transmembrane region" description="Helical" evidence="1">
    <location>
        <begin position="174"/>
        <end position="197"/>
    </location>
</feature>
<dbReference type="AlphaFoldDB" id="A0AAE1MDS7"/>
<accession>A0AAE1MDS7</accession>